<accession>A0A2S7XRQ7</accession>
<reference evidence="2 3" key="1">
    <citation type="submission" date="2018-01" db="EMBL/GenBank/DDBJ databases">
        <title>The complete genome sequence of Chromatium okenii LaCa, a purple sulfur bacterium with a turbulent life.</title>
        <authorList>
            <person name="Luedin S.M."/>
            <person name="Liechti N."/>
            <person name="Storelli N."/>
            <person name="Danza F."/>
            <person name="Wittwer M."/>
            <person name="Pothier J.F."/>
            <person name="Tonolla M.A."/>
        </authorList>
    </citation>
    <scope>NUCLEOTIDE SEQUENCE [LARGE SCALE GENOMIC DNA]</scope>
    <source>
        <strain evidence="2 3">LaCa</strain>
    </source>
</reference>
<evidence type="ECO:0000313" key="2">
    <source>
        <dbReference type="EMBL" id="PQJ96091.1"/>
    </source>
</evidence>
<dbReference type="EMBL" id="PPGH01000035">
    <property type="protein sequence ID" value="PQJ96091.1"/>
    <property type="molecule type" value="Genomic_DNA"/>
</dbReference>
<dbReference type="Proteomes" id="UP000239936">
    <property type="component" value="Unassembled WGS sequence"/>
</dbReference>
<keyword evidence="1" id="KW-0812">Transmembrane</keyword>
<comment type="caution">
    <text evidence="2">The sequence shown here is derived from an EMBL/GenBank/DDBJ whole genome shotgun (WGS) entry which is preliminary data.</text>
</comment>
<protein>
    <submittedName>
        <fullName evidence="2">Uncharacterized protein</fullName>
    </submittedName>
</protein>
<sequence>MLIDGLTDLVTRRFDQTVTVEPKLGSGIALAGAVAGGPIVGAAVYLVDRLPEIRWIGWVVIVIA</sequence>
<gene>
    <name evidence="2" type="ORF">CXB77_09735</name>
</gene>
<keyword evidence="1" id="KW-1133">Transmembrane helix</keyword>
<organism evidence="2 3">
    <name type="scientific">Chromatium okenii</name>
    <dbReference type="NCBI Taxonomy" id="61644"/>
    <lineage>
        <taxon>Bacteria</taxon>
        <taxon>Pseudomonadati</taxon>
        <taxon>Pseudomonadota</taxon>
        <taxon>Gammaproteobacteria</taxon>
        <taxon>Chromatiales</taxon>
        <taxon>Chromatiaceae</taxon>
        <taxon>Chromatium</taxon>
    </lineage>
</organism>
<proteinExistence type="predicted"/>
<feature type="transmembrane region" description="Helical" evidence="1">
    <location>
        <begin position="28"/>
        <end position="47"/>
    </location>
</feature>
<keyword evidence="1" id="KW-0472">Membrane</keyword>
<name>A0A2S7XRQ7_9GAMM</name>
<dbReference type="AlphaFoldDB" id="A0A2S7XRQ7"/>
<evidence type="ECO:0000256" key="1">
    <source>
        <dbReference type="SAM" id="Phobius"/>
    </source>
</evidence>
<keyword evidence="3" id="KW-1185">Reference proteome</keyword>
<evidence type="ECO:0000313" key="3">
    <source>
        <dbReference type="Proteomes" id="UP000239936"/>
    </source>
</evidence>